<dbReference type="PANTHER" id="PTHR46600">
    <property type="entry name" value="THAP DOMAIN-CONTAINING"/>
    <property type="match status" value="1"/>
</dbReference>
<evidence type="ECO:0000256" key="4">
    <source>
        <dbReference type="ARBA" id="ARBA00023125"/>
    </source>
</evidence>
<dbReference type="Gene3D" id="6.20.210.20">
    <property type="entry name" value="THAP domain"/>
    <property type="match status" value="1"/>
</dbReference>
<name>A0AAV0WBD1_9HEMI</name>
<evidence type="ECO:0000259" key="7">
    <source>
        <dbReference type="PROSITE" id="PS50950"/>
    </source>
</evidence>
<evidence type="ECO:0000313" key="8">
    <source>
        <dbReference type="EMBL" id="CAI6353151.1"/>
    </source>
</evidence>
<dbReference type="SMART" id="SM00980">
    <property type="entry name" value="THAP"/>
    <property type="match status" value="1"/>
</dbReference>
<gene>
    <name evidence="8" type="ORF">MEUPH1_LOCUS9304</name>
</gene>
<accession>A0AAV0WBD1</accession>
<dbReference type="GO" id="GO:0008270">
    <property type="term" value="F:zinc ion binding"/>
    <property type="evidence" value="ECO:0007669"/>
    <property type="project" value="UniProtKB-KW"/>
</dbReference>
<dbReference type="Proteomes" id="UP001160148">
    <property type="component" value="Unassembled WGS sequence"/>
</dbReference>
<dbReference type="Pfam" id="PF05485">
    <property type="entry name" value="THAP"/>
    <property type="match status" value="1"/>
</dbReference>
<dbReference type="InterPro" id="IPR021896">
    <property type="entry name" value="THAP9-like_HTH"/>
</dbReference>
<dbReference type="InterPro" id="IPR006612">
    <property type="entry name" value="THAP_Znf"/>
</dbReference>
<evidence type="ECO:0000256" key="6">
    <source>
        <dbReference type="SAM" id="Coils"/>
    </source>
</evidence>
<protein>
    <recommendedName>
        <fullName evidence="7">THAP-type domain-containing protein</fullName>
    </recommendedName>
</protein>
<feature type="coiled-coil region" evidence="6">
    <location>
        <begin position="187"/>
        <end position="221"/>
    </location>
</feature>
<dbReference type="InterPro" id="IPR038441">
    <property type="entry name" value="THAP_Znf_sf"/>
</dbReference>
<evidence type="ECO:0000256" key="2">
    <source>
        <dbReference type="ARBA" id="ARBA00022771"/>
    </source>
</evidence>
<dbReference type="AlphaFoldDB" id="A0AAV0WBD1"/>
<evidence type="ECO:0000256" key="3">
    <source>
        <dbReference type="ARBA" id="ARBA00022833"/>
    </source>
</evidence>
<sequence length="310" mass="35724">MSRGCGSKCVCINCNNTARKNTDLKFRKFPKNEDFRKKWILNTGNVNLVHLTSDELSRRYICDNHFLDEDYTNNEKLRLTRNAVPIKYKDFEHLHVSTSSKVYQKIGVLSPIAIETISKNGSPSVYVQTPNKRSSDSDNIRSISSTPVLTPKIRQFIEESHEPTGLTPKILFNNNNDSKITKLKLALQLKKKQIRNKNASLLKLKKNLKILRENKKNKSTLLDSLYYPSSDSKTLVKMQVLRPKFSRKKFTKNEQNFSLGLFYKSPSAYKFLKNNKQLTLPGLSTIRRWIGSSKFKPGFNAGIFKQLKKK</sequence>
<evidence type="ECO:0000256" key="5">
    <source>
        <dbReference type="PROSITE-ProRule" id="PRU00309"/>
    </source>
</evidence>
<keyword evidence="4 5" id="KW-0238">DNA-binding</keyword>
<dbReference type="SMART" id="SM00692">
    <property type="entry name" value="DM3"/>
    <property type="match status" value="1"/>
</dbReference>
<dbReference type="PROSITE" id="PS50950">
    <property type="entry name" value="ZF_THAP"/>
    <property type="match status" value="1"/>
</dbReference>
<evidence type="ECO:0000256" key="1">
    <source>
        <dbReference type="ARBA" id="ARBA00022723"/>
    </source>
</evidence>
<comment type="caution">
    <text evidence="8">The sequence shown here is derived from an EMBL/GenBank/DDBJ whole genome shotgun (WGS) entry which is preliminary data.</text>
</comment>
<dbReference type="Pfam" id="PF12017">
    <property type="entry name" value="Tnp_P_element"/>
    <property type="match status" value="1"/>
</dbReference>
<keyword evidence="6" id="KW-0175">Coiled coil</keyword>
<reference evidence="8 9" key="1">
    <citation type="submission" date="2023-01" db="EMBL/GenBank/DDBJ databases">
        <authorList>
            <person name="Whitehead M."/>
        </authorList>
    </citation>
    <scope>NUCLEOTIDE SEQUENCE [LARGE SCALE GENOMIC DNA]</scope>
</reference>
<keyword evidence="3" id="KW-0862">Zinc</keyword>
<keyword evidence="1" id="KW-0479">Metal-binding</keyword>
<dbReference type="GO" id="GO:0043565">
    <property type="term" value="F:sequence-specific DNA binding"/>
    <property type="evidence" value="ECO:0007669"/>
    <property type="project" value="InterPro"/>
</dbReference>
<dbReference type="EMBL" id="CARXXK010000002">
    <property type="protein sequence ID" value="CAI6353151.1"/>
    <property type="molecule type" value="Genomic_DNA"/>
</dbReference>
<dbReference type="PANTHER" id="PTHR46600:SF11">
    <property type="entry name" value="THAP DOMAIN-CONTAINING PROTEIN 10"/>
    <property type="match status" value="1"/>
</dbReference>
<feature type="domain" description="THAP-type" evidence="7">
    <location>
        <begin position="1"/>
        <end position="88"/>
    </location>
</feature>
<organism evidence="8 9">
    <name type="scientific">Macrosiphum euphorbiae</name>
    <name type="common">potato aphid</name>
    <dbReference type="NCBI Taxonomy" id="13131"/>
    <lineage>
        <taxon>Eukaryota</taxon>
        <taxon>Metazoa</taxon>
        <taxon>Ecdysozoa</taxon>
        <taxon>Arthropoda</taxon>
        <taxon>Hexapoda</taxon>
        <taxon>Insecta</taxon>
        <taxon>Pterygota</taxon>
        <taxon>Neoptera</taxon>
        <taxon>Paraneoptera</taxon>
        <taxon>Hemiptera</taxon>
        <taxon>Sternorrhyncha</taxon>
        <taxon>Aphidomorpha</taxon>
        <taxon>Aphidoidea</taxon>
        <taxon>Aphididae</taxon>
        <taxon>Macrosiphini</taxon>
        <taxon>Macrosiphum</taxon>
    </lineage>
</organism>
<keyword evidence="2 5" id="KW-0863">Zinc-finger</keyword>
<keyword evidence="9" id="KW-1185">Reference proteome</keyword>
<dbReference type="InterPro" id="IPR026516">
    <property type="entry name" value="THAP1/10"/>
</dbReference>
<dbReference type="SUPFAM" id="SSF57716">
    <property type="entry name" value="Glucocorticoid receptor-like (DNA-binding domain)"/>
    <property type="match status" value="1"/>
</dbReference>
<evidence type="ECO:0000313" key="9">
    <source>
        <dbReference type="Proteomes" id="UP001160148"/>
    </source>
</evidence>
<proteinExistence type="predicted"/>